<gene>
    <name evidence="7" type="ORF">OL497_17445</name>
</gene>
<dbReference type="InterPro" id="IPR000866">
    <property type="entry name" value="AhpC/TSA"/>
</dbReference>
<name>A0ABT3IPI4_9BACT</name>
<dbReference type="PANTHER" id="PTHR42852:SF6">
    <property type="entry name" value="THIOL:DISULFIDE INTERCHANGE PROTEIN DSBE"/>
    <property type="match status" value="1"/>
</dbReference>
<protein>
    <submittedName>
        <fullName evidence="7">AhpC/TSA family protein</fullName>
    </submittedName>
</protein>
<evidence type="ECO:0000256" key="4">
    <source>
        <dbReference type="ARBA" id="ARBA00023284"/>
    </source>
</evidence>
<evidence type="ECO:0000259" key="6">
    <source>
        <dbReference type="PROSITE" id="PS51352"/>
    </source>
</evidence>
<dbReference type="Gene3D" id="3.40.30.10">
    <property type="entry name" value="Glutaredoxin"/>
    <property type="match status" value="1"/>
</dbReference>
<proteinExistence type="predicted"/>
<dbReference type="InterPro" id="IPR025380">
    <property type="entry name" value="DUF4369"/>
</dbReference>
<sequence>MKKQLAFLCLLPAAQLFAQSSDSTFTITGRITGKTPPVKVFLDMNRKMDSSVVKNGTFSFNGKIKESPAMAYLLFDYTGNDSRDYSKPRDFQGFYIESGKLNIVSRDSAKNATMTGSKAQADYAQLQVITRPIDAKLEQLRRENSALPEAQREDGAEQERFVKKYMALQAEKDAASIKFVAAHPATGIATRILSDALMNDADPYIVEKAFNGLSAPLKESPAGKRLAKSIETGKRTAVGAIAPDFAQADTSGKEVRLSSLRGKYLLIDFWASWCGPCRAENPNVVKAFEQYKDKGFMILGVSLDSKKENWLSAIATDQLNWLQVSDLKSWGNEVARLYGVSGIPQNFLLDPQGKIVAKNLRGDALVNKLKEIL</sequence>
<dbReference type="Proteomes" id="UP001207742">
    <property type="component" value="Unassembled WGS sequence"/>
</dbReference>
<reference evidence="7 8" key="1">
    <citation type="submission" date="2022-10" db="EMBL/GenBank/DDBJ databases">
        <title>Chitinophaga nivalis PC15 sp. nov., isolated from Pyeongchang county, South Korea.</title>
        <authorList>
            <person name="Trinh H.N."/>
        </authorList>
    </citation>
    <scope>NUCLEOTIDE SEQUENCE [LARGE SCALE GENOMIC DNA]</scope>
    <source>
        <strain evidence="7 8">PC14</strain>
    </source>
</reference>
<keyword evidence="4" id="KW-0676">Redox-active center</keyword>
<dbReference type="PANTHER" id="PTHR42852">
    <property type="entry name" value="THIOL:DISULFIDE INTERCHANGE PROTEIN DSBE"/>
    <property type="match status" value="1"/>
</dbReference>
<dbReference type="SUPFAM" id="SSF52833">
    <property type="entry name" value="Thioredoxin-like"/>
    <property type="match status" value="1"/>
</dbReference>
<dbReference type="Pfam" id="PF14289">
    <property type="entry name" value="DUF4369"/>
    <property type="match status" value="1"/>
</dbReference>
<keyword evidence="8" id="KW-1185">Reference proteome</keyword>
<feature type="domain" description="Thioredoxin" evidence="6">
    <location>
        <begin position="236"/>
        <end position="373"/>
    </location>
</feature>
<dbReference type="InterPro" id="IPR017937">
    <property type="entry name" value="Thioredoxin_CS"/>
</dbReference>
<evidence type="ECO:0000256" key="1">
    <source>
        <dbReference type="ARBA" id="ARBA00004196"/>
    </source>
</evidence>
<dbReference type="Pfam" id="PF00578">
    <property type="entry name" value="AhpC-TSA"/>
    <property type="match status" value="1"/>
</dbReference>
<keyword evidence="2" id="KW-0201">Cytochrome c-type biogenesis</keyword>
<feature type="signal peptide" evidence="5">
    <location>
        <begin position="1"/>
        <end position="18"/>
    </location>
</feature>
<dbReference type="InterPro" id="IPR036249">
    <property type="entry name" value="Thioredoxin-like_sf"/>
</dbReference>
<keyword evidence="5" id="KW-0732">Signal</keyword>
<comment type="caution">
    <text evidence="7">The sequence shown here is derived from an EMBL/GenBank/DDBJ whole genome shotgun (WGS) entry which is preliminary data.</text>
</comment>
<comment type="subcellular location">
    <subcellularLocation>
        <location evidence="1">Cell envelope</location>
    </subcellularLocation>
</comment>
<accession>A0ABT3IPI4</accession>
<dbReference type="PROSITE" id="PS51352">
    <property type="entry name" value="THIOREDOXIN_2"/>
    <property type="match status" value="1"/>
</dbReference>
<organism evidence="7 8">
    <name type="scientific">Chitinophaga nivalis</name>
    <dbReference type="NCBI Taxonomy" id="2991709"/>
    <lineage>
        <taxon>Bacteria</taxon>
        <taxon>Pseudomonadati</taxon>
        <taxon>Bacteroidota</taxon>
        <taxon>Chitinophagia</taxon>
        <taxon>Chitinophagales</taxon>
        <taxon>Chitinophagaceae</taxon>
        <taxon>Chitinophaga</taxon>
    </lineage>
</organism>
<evidence type="ECO:0000313" key="8">
    <source>
        <dbReference type="Proteomes" id="UP001207742"/>
    </source>
</evidence>
<dbReference type="EMBL" id="JAPDNS010000002">
    <property type="protein sequence ID" value="MCW3485695.1"/>
    <property type="molecule type" value="Genomic_DNA"/>
</dbReference>
<evidence type="ECO:0000256" key="3">
    <source>
        <dbReference type="ARBA" id="ARBA00023157"/>
    </source>
</evidence>
<evidence type="ECO:0000256" key="5">
    <source>
        <dbReference type="SAM" id="SignalP"/>
    </source>
</evidence>
<dbReference type="InterPro" id="IPR050553">
    <property type="entry name" value="Thioredoxin_ResA/DsbE_sf"/>
</dbReference>
<dbReference type="CDD" id="cd02966">
    <property type="entry name" value="TlpA_like_family"/>
    <property type="match status" value="1"/>
</dbReference>
<dbReference type="RefSeq" id="WP_264732380.1">
    <property type="nucleotide sequence ID" value="NZ_JAPDNR010000001.1"/>
</dbReference>
<evidence type="ECO:0000313" key="7">
    <source>
        <dbReference type="EMBL" id="MCW3485695.1"/>
    </source>
</evidence>
<evidence type="ECO:0000256" key="2">
    <source>
        <dbReference type="ARBA" id="ARBA00022748"/>
    </source>
</evidence>
<keyword evidence="3" id="KW-1015">Disulfide bond</keyword>
<dbReference type="PROSITE" id="PS00194">
    <property type="entry name" value="THIOREDOXIN_1"/>
    <property type="match status" value="1"/>
</dbReference>
<dbReference type="InterPro" id="IPR013766">
    <property type="entry name" value="Thioredoxin_domain"/>
</dbReference>
<feature type="chain" id="PRO_5047057180" evidence="5">
    <location>
        <begin position="19"/>
        <end position="373"/>
    </location>
</feature>